<evidence type="ECO:0000313" key="2">
    <source>
        <dbReference type="Proteomes" id="UP001480595"/>
    </source>
</evidence>
<dbReference type="Proteomes" id="UP001480595">
    <property type="component" value="Unassembled WGS sequence"/>
</dbReference>
<dbReference type="RefSeq" id="XP_066717146.1">
    <property type="nucleotide sequence ID" value="XM_066857877.1"/>
</dbReference>
<sequence length="150" mass="16829">MPTYGIQLLDVLPHAGFVISNRKPFTKRPQRDKLVKTQFRHANVIGGAYNKRNESRRALDVALEAVFVTAAKEDVRAALNEDGYLDFVNEVKKHVEWAQQLSSSVFLDFFTALLRARVGWNVAPREPRDPDKQSATAKAAQALLDLEPGL</sequence>
<reference evidence="1 2" key="1">
    <citation type="submission" date="2023-01" db="EMBL/GenBank/DDBJ databases">
        <title>Analysis of 21 Apiospora genomes using comparative genomics revels a genus with tremendous synthesis potential of carbohydrate active enzymes and secondary metabolites.</title>
        <authorList>
            <person name="Sorensen T."/>
        </authorList>
    </citation>
    <scope>NUCLEOTIDE SEQUENCE [LARGE SCALE GENOMIC DNA]</scope>
    <source>
        <strain evidence="1 2">CBS 135458</strain>
    </source>
</reference>
<comment type="caution">
    <text evidence="1">The sequence shown here is derived from an EMBL/GenBank/DDBJ whole genome shotgun (WGS) entry which is preliminary data.</text>
</comment>
<name>A0ABR1VFA2_9PEZI</name>
<protein>
    <submittedName>
        <fullName evidence="1">Uncharacterized protein</fullName>
    </submittedName>
</protein>
<keyword evidence="2" id="KW-1185">Reference proteome</keyword>
<proteinExistence type="predicted"/>
<dbReference type="GeneID" id="92090940"/>
<accession>A0ABR1VFA2</accession>
<evidence type="ECO:0000313" key="1">
    <source>
        <dbReference type="EMBL" id="KAK8069852.1"/>
    </source>
</evidence>
<organism evidence="1 2">
    <name type="scientific">Apiospora phragmitis</name>
    <dbReference type="NCBI Taxonomy" id="2905665"/>
    <lineage>
        <taxon>Eukaryota</taxon>
        <taxon>Fungi</taxon>
        <taxon>Dikarya</taxon>
        <taxon>Ascomycota</taxon>
        <taxon>Pezizomycotina</taxon>
        <taxon>Sordariomycetes</taxon>
        <taxon>Xylariomycetidae</taxon>
        <taxon>Amphisphaeriales</taxon>
        <taxon>Apiosporaceae</taxon>
        <taxon>Apiospora</taxon>
    </lineage>
</organism>
<dbReference type="EMBL" id="JAQQWL010000006">
    <property type="protein sequence ID" value="KAK8069852.1"/>
    <property type="molecule type" value="Genomic_DNA"/>
</dbReference>
<gene>
    <name evidence="1" type="ORF">PG994_006468</name>
</gene>